<reference evidence="2" key="2">
    <citation type="submission" date="2021-03" db="UniProtKB">
        <authorList>
            <consortium name="EnsemblPlants"/>
        </authorList>
    </citation>
    <scope>IDENTIFICATION</scope>
</reference>
<evidence type="ECO:0000313" key="3">
    <source>
        <dbReference type="Proteomes" id="UP000596661"/>
    </source>
</evidence>
<dbReference type="PANTHER" id="PTHR47074:SF48">
    <property type="entry name" value="POLYNUCLEOTIDYL TRANSFERASE, RIBONUCLEASE H-LIKE SUPERFAMILY PROTEIN"/>
    <property type="match status" value="1"/>
</dbReference>
<dbReference type="PANTHER" id="PTHR47074">
    <property type="entry name" value="BNAC02G40300D PROTEIN"/>
    <property type="match status" value="1"/>
</dbReference>
<reference evidence="2" key="1">
    <citation type="submission" date="2018-11" db="EMBL/GenBank/DDBJ databases">
        <authorList>
            <person name="Grassa J C."/>
        </authorList>
    </citation>
    <scope>NUCLEOTIDE SEQUENCE [LARGE SCALE GENOMIC DNA]</scope>
</reference>
<dbReference type="Pfam" id="PF13456">
    <property type="entry name" value="RVT_3"/>
    <property type="match status" value="1"/>
</dbReference>
<name>A0A803Q0J4_CANSA</name>
<evidence type="ECO:0000259" key="1">
    <source>
        <dbReference type="Pfam" id="PF13456"/>
    </source>
</evidence>
<dbReference type="EMBL" id="UZAU01000584">
    <property type="status" value="NOT_ANNOTATED_CDS"/>
    <property type="molecule type" value="Genomic_DNA"/>
</dbReference>
<keyword evidence="3" id="KW-1185">Reference proteome</keyword>
<dbReference type="GO" id="GO:0003676">
    <property type="term" value="F:nucleic acid binding"/>
    <property type="evidence" value="ECO:0007669"/>
    <property type="project" value="InterPro"/>
</dbReference>
<dbReference type="EnsemblPlants" id="evm.model.06.920">
    <property type="protein sequence ID" value="cds.evm.model.06.920"/>
    <property type="gene ID" value="evm.TU.06.920"/>
</dbReference>
<dbReference type="AlphaFoldDB" id="A0A803Q0J4"/>
<dbReference type="InterPro" id="IPR036397">
    <property type="entry name" value="RNaseH_sf"/>
</dbReference>
<dbReference type="InterPro" id="IPR002156">
    <property type="entry name" value="RNaseH_domain"/>
</dbReference>
<accession>A0A803Q0J4</accession>
<sequence length="169" mass="19141">MDYLYEYRQANTPPAKPPQSSQSRSQPWLPPPKGLLKLNVDAALDVDNQTIGVGSIVRNSYGQVIAAILAPIKGVFSVKEIEAKAISYCLKWLHHINCSVHLIETDALTVSQNVNNPQQYYSYFYDLVRDIIYQMSYFPSISLRYVYRSVNSAVHGLARFALRIDTEIV</sequence>
<dbReference type="InterPro" id="IPR044730">
    <property type="entry name" value="RNase_H-like_dom_plant"/>
</dbReference>
<dbReference type="GO" id="GO:0004523">
    <property type="term" value="F:RNA-DNA hybrid ribonuclease activity"/>
    <property type="evidence" value="ECO:0007669"/>
    <property type="project" value="InterPro"/>
</dbReference>
<dbReference type="InterPro" id="IPR052929">
    <property type="entry name" value="RNase_H-like_EbsB-rel"/>
</dbReference>
<dbReference type="Gene3D" id="3.30.420.10">
    <property type="entry name" value="Ribonuclease H-like superfamily/Ribonuclease H"/>
    <property type="match status" value="1"/>
</dbReference>
<dbReference type="InterPro" id="IPR012337">
    <property type="entry name" value="RNaseH-like_sf"/>
</dbReference>
<dbReference type="CDD" id="cd06222">
    <property type="entry name" value="RNase_H_like"/>
    <property type="match status" value="1"/>
</dbReference>
<evidence type="ECO:0000313" key="2">
    <source>
        <dbReference type="EnsemblPlants" id="cds.evm.model.06.920"/>
    </source>
</evidence>
<dbReference type="OMA" id="GHIYADI"/>
<protein>
    <recommendedName>
        <fullName evidence="1">RNase H type-1 domain-containing protein</fullName>
    </recommendedName>
</protein>
<dbReference type="Proteomes" id="UP000596661">
    <property type="component" value="Chromosome 6"/>
</dbReference>
<proteinExistence type="predicted"/>
<feature type="domain" description="RNase H type-1" evidence="1">
    <location>
        <begin position="39"/>
        <end position="161"/>
    </location>
</feature>
<dbReference type="Gramene" id="evm.model.06.920">
    <property type="protein sequence ID" value="cds.evm.model.06.920"/>
    <property type="gene ID" value="evm.TU.06.920"/>
</dbReference>
<organism evidence="2 3">
    <name type="scientific">Cannabis sativa</name>
    <name type="common">Hemp</name>
    <name type="synonym">Marijuana</name>
    <dbReference type="NCBI Taxonomy" id="3483"/>
    <lineage>
        <taxon>Eukaryota</taxon>
        <taxon>Viridiplantae</taxon>
        <taxon>Streptophyta</taxon>
        <taxon>Embryophyta</taxon>
        <taxon>Tracheophyta</taxon>
        <taxon>Spermatophyta</taxon>
        <taxon>Magnoliopsida</taxon>
        <taxon>eudicotyledons</taxon>
        <taxon>Gunneridae</taxon>
        <taxon>Pentapetalae</taxon>
        <taxon>rosids</taxon>
        <taxon>fabids</taxon>
        <taxon>Rosales</taxon>
        <taxon>Cannabaceae</taxon>
        <taxon>Cannabis</taxon>
    </lineage>
</organism>
<dbReference type="SUPFAM" id="SSF53098">
    <property type="entry name" value="Ribonuclease H-like"/>
    <property type="match status" value="1"/>
</dbReference>